<feature type="transmembrane region" description="Helical" evidence="1">
    <location>
        <begin position="130"/>
        <end position="148"/>
    </location>
</feature>
<gene>
    <name evidence="3" type="ordered locus">CLL_A2607</name>
</gene>
<accession>U4PIA2</accession>
<evidence type="ECO:0000313" key="3">
    <source>
        <dbReference type="EMBL" id="ACD24233.1"/>
    </source>
</evidence>
<dbReference type="KEGG" id="cbk:CLL_A2607"/>
<dbReference type="AlphaFoldDB" id="B2TNI8"/>
<dbReference type="EMBL" id="CP001056">
    <property type="protein sequence ID" value="ACD24233.1"/>
    <property type="molecule type" value="Genomic_DNA"/>
</dbReference>
<feature type="domain" description="DUF1648" evidence="2">
    <location>
        <begin position="20"/>
        <end position="61"/>
    </location>
</feature>
<accession>B2TNI8</accession>
<proteinExistence type="predicted"/>
<dbReference type="Pfam" id="PF07853">
    <property type="entry name" value="DUF1648"/>
    <property type="match status" value="1"/>
</dbReference>
<organism evidence="3">
    <name type="scientific">Clostridium botulinum (strain Eklund 17B / Type B)</name>
    <dbReference type="NCBI Taxonomy" id="935198"/>
    <lineage>
        <taxon>Bacteria</taxon>
        <taxon>Bacillati</taxon>
        <taxon>Bacillota</taxon>
        <taxon>Clostridia</taxon>
        <taxon>Eubacteriales</taxon>
        <taxon>Clostridiaceae</taxon>
        <taxon>Clostridium</taxon>
    </lineage>
</organism>
<dbReference type="InterPro" id="IPR012867">
    <property type="entry name" value="DUF1648"/>
</dbReference>
<dbReference type="HOGENOM" id="CLU_120972_1_0_9"/>
<feature type="transmembrane region" description="Helical" evidence="1">
    <location>
        <begin position="12"/>
        <end position="34"/>
    </location>
</feature>
<keyword evidence="1" id="KW-0472">Membrane</keyword>
<sequence length="154" mass="17631">MKIKKNKYDIIINFLSLLCLFGTAIYLIISWSTIPSKIPGHYNTTGVVDKITDKNSLIMLLVVGWIMFIGLSIVEKFPQIWNTGIQVTEKNKEKVYRILKNMIGTMKLLIALAFSYLTLHSTTVENLSPLFLPVFLILIFGSIILFLFQLMKEK</sequence>
<feature type="transmembrane region" description="Helical" evidence="1">
    <location>
        <begin position="57"/>
        <end position="77"/>
    </location>
</feature>
<dbReference type="PATRIC" id="fig|935198.13.peg.2562"/>
<name>B2TNI8_CLOBB</name>
<evidence type="ECO:0000256" key="1">
    <source>
        <dbReference type="SAM" id="Phobius"/>
    </source>
</evidence>
<reference evidence="3" key="1">
    <citation type="submission" date="2009-06" db="EMBL/GenBank/DDBJ databases">
        <authorList>
            <consortium name="US DOE Joint Genome Institute (JGI-PGF)"/>
            <person name="Lucas S."/>
            <person name="Copeland A."/>
            <person name="Lapidus A."/>
            <person name="Glavina del Rio T."/>
            <person name="Dalin E."/>
            <person name="Tice H."/>
            <person name="Bruce D."/>
            <person name="Goodwin L."/>
            <person name="Pitluck S."/>
            <person name="Kyrpides N."/>
            <person name="Mavromatis K."/>
            <person name="Ivanova N."/>
            <person name="Saunders E."/>
            <person name="Brettin T."/>
            <person name="Detter J.C."/>
            <person name="Han C."/>
            <person name="Larimer F."/>
            <person name="Land M."/>
            <person name="Hauser L."/>
            <person name="Markowitz V."/>
            <person name="Cheng J.-F."/>
            <person name="Hugenholtz P."/>
            <person name="Woyke T."/>
            <person name="Wu D."/>
            <person name="Gronow S."/>
            <person name="Klenk H.-P."/>
            <person name="Eisen J.A."/>
        </authorList>
    </citation>
    <scope>NUCLEOTIDE SEQUENCE</scope>
    <source>
        <strain evidence="3">Eklund 17B</strain>
    </source>
</reference>
<evidence type="ECO:0000259" key="2">
    <source>
        <dbReference type="Pfam" id="PF07853"/>
    </source>
</evidence>
<reference evidence="3" key="2">
    <citation type="submission" date="2009-08" db="EMBL/GenBank/DDBJ databases">
        <authorList>
            <person name="Shrivastava S."/>
            <person name="Brinkac L.M."/>
            <person name="Dodson R.J."/>
            <person name="Harkins D.M."/>
            <person name="Durkin A.S."/>
            <person name="Sutton G."/>
        </authorList>
    </citation>
    <scope>NUCLEOTIDE SEQUENCE</scope>
    <source>
        <strain evidence="3">Eklund 17B</strain>
    </source>
</reference>
<feature type="transmembrane region" description="Helical" evidence="1">
    <location>
        <begin position="98"/>
        <end position="118"/>
    </location>
</feature>
<keyword evidence="1" id="KW-1133">Transmembrane helix</keyword>
<keyword evidence="1" id="KW-0812">Transmembrane</keyword>
<protein>
    <recommendedName>
        <fullName evidence="2">DUF1648 domain-containing protein</fullName>
    </recommendedName>
</protein>